<protein>
    <submittedName>
        <fullName evidence="3">Uncharacterized protein</fullName>
    </submittedName>
</protein>
<evidence type="ECO:0000313" key="3">
    <source>
        <dbReference type="EMBL" id="KAK1359707.1"/>
    </source>
</evidence>
<sequence>MVTPLTRHGLVSLAWVMAFATFVGSTFTFTPPMRQIRNHSKGDNQETTQSGNDSLAWLPVDVNHVYVFVVVATCSDGGTGDKTGGSHGRRGRGRGRGTASAENRGGGSTGEESSGGRGGGSGSDDDGRSPLTYYFERADRSVSCGDFHKMPKDGEPKKGIVEFTDK</sequence>
<feature type="compositionally biased region" description="Gly residues" evidence="1">
    <location>
        <begin position="104"/>
        <end position="122"/>
    </location>
</feature>
<feature type="compositionally biased region" description="Basic and acidic residues" evidence="1">
    <location>
        <begin position="136"/>
        <end position="166"/>
    </location>
</feature>
<comment type="caution">
    <text evidence="3">The sequence shown here is derived from an EMBL/GenBank/DDBJ whole genome shotgun (WGS) entry which is preliminary data.</text>
</comment>
<feature type="compositionally biased region" description="Gly residues" evidence="1">
    <location>
        <begin position="77"/>
        <end position="86"/>
    </location>
</feature>
<accession>A0AAD8H2B4</accession>
<feature type="region of interest" description="Disordered" evidence="1">
    <location>
        <begin position="75"/>
        <end position="166"/>
    </location>
</feature>
<evidence type="ECO:0000313" key="4">
    <source>
        <dbReference type="Proteomes" id="UP001237642"/>
    </source>
</evidence>
<dbReference type="AlphaFoldDB" id="A0AAD8H2B4"/>
<keyword evidence="2" id="KW-0812">Transmembrane</keyword>
<gene>
    <name evidence="3" type="ORF">POM88_044181</name>
</gene>
<keyword evidence="2" id="KW-0472">Membrane</keyword>
<evidence type="ECO:0000256" key="1">
    <source>
        <dbReference type="SAM" id="MobiDB-lite"/>
    </source>
</evidence>
<keyword evidence="4" id="KW-1185">Reference proteome</keyword>
<dbReference type="Proteomes" id="UP001237642">
    <property type="component" value="Unassembled WGS sequence"/>
</dbReference>
<organism evidence="3 4">
    <name type="scientific">Heracleum sosnowskyi</name>
    <dbReference type="NCBI Taxonomy" id="360622"/>
    <lineage>
        <taxon>Eukaryota</taxon>
        <taxon>Viridiplantae</taxon>
        <taxon>Streptophyta</taxon>
        <taxon>Embryophyta</taxon>
        <taxon>Tracheophyta</taxon>
        <taxon>Spermatophyta</taxon>
        <taxon>Magnoliopsida</taxon>
        <taxon>eudicotyledons</taxon>
        <taxon>Gunneridae</taxon>
        <taxon>Pentapetalae</taxon>
        <taxon>asterids</taxon>
        <taxon>campanulids</taxon>
        <taxon>Apiales</taxon>
        <taxon>Apiaceae</taxon>
        <taxon>Apioideae</taxon>
        <taxon>apioid superclade</taxon>
        <taxon>Tordylieae</taxon>
        <taxon>Tordyliinae</taxon>
        <taxon>Heracleum</taxon>
    </lineage>
</organism>
<evidence type="ECO:0000256" key="2">
    <source>
        <dbReference type="SAM" id="Phobius"/>
    </source>
</evidence>
<keyword evidence="2" id="KW-1133">Transmembrane helix</keyword>
<name>A0AAD8H2B4_9APIA</name>
<proteinExistence type="predicted"/>
<dbReference type="EMBL" id="JAUIZM010000010">
    <property type="protein sequence ID" value="KAK1359707.1"/>
    <property type="molecule type" value="Genomic_DNA"/>
</dbReference>
<reference evidence="3" key="2">
    <citation type="submission" date="2023-05" db="EMBL/GenBank/DDBJ databases">
        <authorList>
            <person name="Schelkunov M.I."/>
        </authorList>
    </citation>
    <scope>NUCLEOTIDE SEQUENCE</scope>
    <source>
        <strain evidence="3">Hsosn_3</strain>
        <tissue evidence="3">Leaf</tissue>
    </source>
</reference>
<reference evidence="3" key="1">
    <citation type="submission" date="2023-02" db="EMBL/GenBank/DDBJ databases">
        <title>Genome of toxic invasive species Heracleum sosnowskyi carries increased number of genes despite the absence of recent whole-genome duplications.</title>
        <authorList>
            <person name="Schelkunov M."/>
            <person name="Shtratnikova V."/>
            <person name="Makarenko M."/>
            <person name="Klepikova A."/>
            <person name="Omelchenko D."/>
            <person name="Novikova G."/>
            <person name="Obukhova E."/>
            <person name="Bogdanov V."/>
            <person name="Penin A."/>
            <person name="Logacheva M."/>
        </authorList>
    </citation>
    <scope>NUCLEOTIDE SEQUENCE</scope>
    <source>
        <strain evidence="3">Hsosn_3</strain>
        <tissue evidence="3">Leaf</tissue>
    </source>
</reference>
<feature type="transmembrane region" description="Helical" evidence="2">
    <location>
        <begin position="12"/>
        <end position="30"/>
    </location>
</feature>